<dbReference type="RefSeq" id="WP_128981385.1">
    <property type="nucleotide sequence ID" value="NZ_PDKJ01000007.1"/>
</dbReference>
<accession>A0A4Q0YC99</accession>
<comment type="caution">
    <text evidence="2">The sequence shown here is derived from an EMBL/GenBank/DDBJ whole genome shotgun (WGS) entry which is preliminary data.</text>
</comment>
<evidence type="ECO:0000313" key="2">
    <source>
        <dbReference type="EMBL" id="RXJ67997.1"/>
    </source>
</evidence>
<organism evidence="2 3">
    <name type="scientific">Halarcobacter ebronensis</name>
    <dbReference type="NCBI Taxonomy" id="1462615"/>
    <lineage>
        <taxon>Bacteria</taxon>
        <taxon>Pseudomonadati</taxon>
        <taxon>Campylobacterota</taxon>
        <taxon>Epsilonproteobacteria</taxon>
        <taxon>Campylobacterales</taxon>
        <taxon>Arcobacteraceae</taxon>
        <taxon>Halarcobacter</taxon>
    </lineage>
</organism>
<evidence type="ECO:0000256" key="1">
    <source>
        <dbReference type="SAM" id="Phobius"/>
    </source>
</evidence>
<protein>
    <submittedName>
        <fullName evidence="2">Uncharacterized protein</fullName>
    </submittedName>
</protein>
<reference evidence="2 3" key="1">
    <citation type="submission" date="2017-10" db="EMBL/GenBank/DDBJ databases">
        <title>Genomics of the genus Arcobacter.</title>
        <authorList>
            <person name="Perez-Cataluna A."/>
            <person name="Figueras M.J."/>
        </authorList>
    </citation>
    <scope>NUCLEOTIDE SEQUENCE [LARGE SCALE GENOMIC DNA]</scope>
    <source>
        <strain evidence="2 3">CECT 8993</strain>
    </source>
</reference>
<dbReference type="Proteomes" id="UP000290172">
    <property type="component" value="Unassembled WGS sequence"/>
</dbReference>
<evidence type="ECO:0000313" key="3">
    <source>
        <dbReference type="Proteomes" id="UP000290172"/>
    </source>
</evidence>
<feature type="transmembrane region" description="Helical" evidence="1">
    <location>
        <begin position="81"/>
        <end position="109"/>
    </location>
</feature>
<dbReference type="AlphaFoldDB" id="A0A4Q0YC99"/>
<keyword evidence="1" id="KW-0812">Transmembrane</keyword>
<sequence>MGIFDISTQQKSYKIEKKDEVVKLLKEKLFTFSKETESTKSQLTFRKFKPSNVYLYYDLIVDIKAEKESFTLSFEGELQNIWILVVLIVLGILFTYGFGLIIVVLFTFLQKKVATKYIESTFEEIKKEINKE</sequence>
<proteinExistence type="predicted"/>
<gene>
    <name evidence="2" type="ORF">CRV08_09315</name>
</gene>
<dbReference type="EMBL" id="PDKJ01000007">
    <property type="protein sequence ID" value="RXJ67997.1"/>
    <property type="molecule type" value="Genomic_DNA"/>
</dbReference>
<keyword evidence="1" id="KW-0472">Membrane</keyword>
<keyword evidence="1" id="KW-1133">Transmembrane helix</keyword>
<name>A0A4Q0YC99_9BACT</name>